<organism evidence="2">
    <name type="scientific">Cladocopium goreaui</name>
    <dbReference type="NCBI Taxonomy" id="2562237"/>
    <lineage>
        <taxon>Eukaryota</taxon>
        <taxon>Sar</taxon>
        <taxon>Alveolata</taxon>
        <taxon>Dinophyceae</taxon>
        <taxon>Suessiales</taxon>
        <taxon>Symbiodiniaceae</taxon>
        <taxon>Cladocopium</taxon>
    </lineage>
</organism>
<keyword evidence="4" id="KW-1185">Reference proteome</keyword>
<reference evidence="3" key="2">
    <citation type="submission" date="2024-04" db="EMBL/GenBank/DDBJ databases">
        <authorList>
            <person name="Chen Y."/>
            <person name="Shah S."/>
            <person name="Dougan E. K."/>
            <person name="Thang M."/>
            <person name="Chan C."/>
        </authorList>
    </citation>
    <scope>NUCLEOTIDE SEQUENCE [LARGE SCALE GENOMIC DNA]</scope>
</reference>
<dbReference type="EMBL" id="CAMXCT030001335">
    <property type="protein sequence ID" value="CAL4776423.1"/>
    <property type="molecule type" value="Genomic_DNA"/>
</dbReference>
<comment type="caution">
    <text evidence="2">The sequence shown here is derived from an EMBL/GenBank/DDBJ whole genome shotgun (WGS) entry which is preliminary data.</text>
</comment>
<dbReference type="EMBL" id="CAMXCT020001335">
    <property type="protein sequence ID" value="CAL1142486.1"/>
    <property type="molecule type" value="Genomic_DNA"/>
</dbReference>
<name>A0A9P1CF40_9DINO</name>
<sequence>MNNLGFLKADGQKFCDVSGAQPSGTEQLQRHTSNLKGDWKDRLQKLFDLVPDEETDQQEPKAEKEIPEEELPKGSTWTSDAVVPAN</sequence>
<reference evidence="2" key="1">
    <citation type="submission" date="2022-10" db="EMBL/GenBank/DDBJ databases">
        <authorList>
            <person name="Chen Y."/>
            <person name="Dougan E. K."/>
            <person name="Chan C."/>
            <person name="Rhodes N."/>
            <person name="Thang M."/>
        </authorList>
    </citation>
    <scope>NUCLEOTIDE SEQUENCE</scope>
</reference>
<gene>
    <name evidence="2" type="ORF">C1SCF055_LOCUS16205</name>
</gene>
<protein>
    <submittedName>
        <fullName evidence="2">Uncharacterized protein</fullName>
    </submittedName>
</protein>
<proteinExistence type="predicted"/>
<evidence type="ECO:0000256" key="1">
    <source>
        <dbReference type="SAM" id="MobiDB-lite"/>
    </source>
</evidence>
<evidence type="ECO:0000313" key="4">
    <source>
        <dbReference type="Proteomes" id="UP001152797"/>
    </source>
</evidence>
<accession>A0A9P1CF40</accession>
<evidence type="ECO:0000313" key="3">
    <source>
        <dbReference type="EMBL" id="CAL1142486.1"/>
    </source>
</evidence>
<evidence type="ECO:0000313" key="2">
    <source>
        <dbReference type="EMBL" id="CAI3989111.1"/>
    </source>
</evidence>
<feature type="region of interest" description="Disordered" evidence="1">
    <location>
        <begin position="50"/>
        <end position="86"/>
    </location>
</feature>
<dbReference type="AlphaFoldDB" id="A0A9P1CF40"/>
<dbReference type="Proteomes" id="UP001152797">
    <property type="component" value="Unassembled WGS sequence"/>
</dbReference>
<dbReference type="EMBL" id="CAMXCT010001335">
    <property type="protein sequence ID" value="CAI3989111.1"/>
    <property type="molecule type" value="Genomic_DNA"/>
</dbReference>